<dbReference type="InterPro" id="IPR050122">
    <property type="entry name" value="RTK"/>
</dbReference>
<keyword evidence="10 15" id="KW-0472">Membrane</keyword>
<keyword evidence="11" id="KW-0829">Tyrosine-protein kinase</keyword>
<dbReference type="KEGG" id="aqu:109582681"/>
<dbReference type="AlphaFoldDB" id="A0AAN0J8M4"/>
<accession>A0AAN0J8M4</accession>
<dbReference type="PROSITE" id="PS50011">
    <property type="entry name" value="PROTEIN_KINASE_DOM"/>
    <property type="match status" value="1"/>
</dbReference>
<evidence type="ECO:0000256" key="13">
    <source>
        <dbReference type="ARBA" id="ARBA00023180"/>
    </source>
</evidence>
<dbReference type="PROSITE" id="PS50853">
    <property type="entry name" value="FN3"/>
    <property type="match status" value="2"/>
</dbReference>
<dbReference type="GO" id="GO:0004714">
    <property type="term" value="F:transmembrane receptor protein tyrosine kinase activity"/>
    <property type="evidence" value="ECO:0007669"/>
    <property type="project" value="TreeGrafter"/>
</dbReference>
<dbReference type="SUPFAM" id="SSF49265">
    <property type="entry name" value="Fibronectin type III"/>
    <property type="match status" value="1"/>
</dbReference>
<organism evidence="19 20">
    <name type="scientific">Amphimedon queenslandica</name>
    <name type="common">Sponge</name>
    <dbReference type="NCBI Taxonomy" id="400682"/>
    <lineage>
        <taxon>Eukaryota</taxon>
        <taxon>Metazoa</taxon>
        <taxon>Porifera</taxon>
        <taxon>Demospongiae</taxon>
        <taxon>Heteroscleromorpha</taxon>
        <taxon>Haplosclerida</taxon>
        <taxon>Niphatidae</taxon>
        <taxon>Amphimedon</taxon>
    </lineage>
</organism>
<evidence type="ECO:0000256" key="4">
    <source>
        <dbReference type="ARBA" id="ARBA00022692"/>
    </source>
</evidence>
<reference evidence="19" key="2">
    <citation type="submission" date="2024-06" db="UniProtKB">
        <authorList>
            <consortium name="EnsemblMetazoa"/>
        </authorList>
    </citation>
    <scope>IDENTIFICATION</scope>
</reference>
<feature type="domain" description="Fibronectin type-III" evidence="18">
    <location>
        <begin position="404"/>
        <end position="498"/>
    </location>
</feature>
<keyword evidence="3" id="KW-0808">Transferase</keyword>
<feature type="compositionally biased region" description="Basic and acidic residues" evidence="14">
    <location>
        <begin position="1197"/>
        <end position="1206"/>
    </location>
</feature>
<feature type="domain" description="Fibronectin type-III" evidence="18">
    <location>
        <begin position="502"/>
        <end position="599"/>
    </location>
</feature>
<evidence type="ECO:0000313" key="19">
    <source>
        <dbReference type="EnsemblMetazoa" id="XP_019853107.1"/>
    </source>
</evidence>
<dbReference type="EnsemblMetazoa" id="XM_019997548.1">
    <property type="protein sequence ID" value="XP_019853107.1"/>
    <property type="gene ID" value="LOC109582681"/>
</dbReference>
<dbReference type="Gene3D" id="2.60.40.10">
    <property type="entry name" value="Immunoglobulins"/>
    <property type="match status" value="2"/>
</dbReference>
<evidence type="ECO:0000256" key="8">
    <source>
        <dbReference type="ARBA" id="ARBA00022840"/>
    </source>
</evidence>
<dbReference type="InterPro" id="IPR011009">
    <property type="entry name" value="Kinase-like_dom_sf"/>
</dbReference>
<keyword evidence="8" id="KW-0067">ATP-binding</keyword>
<evidence type="ECO:0000259" key="17">
    <source>
        <dbReference type="PROSITE" id="PS50011"/>
    </source>
</evidence>
<evidence type="ECO:0000256" key="5">
    <source>
        <dbReference type="ARBA" id="ARBA00022729"/>
    </source>
</evidence>
<keyword evidence="6" id="KW-0547">Nucleotide-binding</keyword>
<dbReference type="SMART" id="SM00060">
    <property type="entry name" value="FN3"/>
    <property type="match status" value="2"/>
</dbReference>
<reference evidence="20" key="1">
    <citation type="journal article" date="2010" name="Nature">
        <title>The Amphimedon queenslandica genome and the evolution of animal complexity.</title>
        <authorList>
            <person name="Srivastava M."/>
            <person name="Simakov O."/>
            <person name="Chapman J."/>
            <person name="Fahey B."/>
            <person name="Gauthier M.E."/>
            <person name="Mitros T."/>
            <person name="Richards G.S."/>
            <person name="Conaco C."/>
            <person name="Dacre M."/>
            <person name="Hellsten U."/>
            <person name="Larroux C."/>
            <person name="Putnam N.H."/>
            <person name="Stanke M."/>
            <person name="Adamska M."/>
            <person name="Darling A."/>
            <person name="Degnan S.M."/>
            <person name="Oakley T.H."/>
            <person name="Plachetzki D.C."/>
            <person name="Zhai Y."/>
            <person name="Adamski M."/>
            <person name="Calcino A."/>
            <person name="Cummins S.F."/>
            <person name="Goodstein D.M."/>
            <person name="Harris C."/>
            <person name="Jackson D.J."/>
            <person name="Leys S.P."/>
            <person name="Shu S."/>
            <person name="Woodcroft B.J."/>
            <person name="Vervoort M."/>
            <person name="Kosik K.S."/>
            <person name="Manning G."/>
            <person name="Degnan B.M."/>
            <person name="Rokhsar D.S."/>
        </authorList>
    </citation>
    <scope>NUCLEOTIDE SEQUENCE [LARGE SCALE GENOMIC DNA]</scope>
</reference>
<feature type="domain" description="Protein kinase" evidence="17">
    <location>
        <begin position="827"/>
        <end position="1092"/>
    </location>
</feature>
<dbReference type="CDD" id="cd00192">
    <property type="entry name" value="PTKc"/>
    <property type="match status" value="1"/>
</dbReference>
<feature type="chain" id="PRO_5043004932" description="Receptor protein-tyrosine kinase" evidence="16">
    <location>
        <begin position="26"/>
        <end position="1219"/>
    </location>
</feature>
<dbReference type="PRINTS" id="PR00109">
    <property type="entry name" value="TYRKINASE"/>
</dbReference>
<sequence>MPVHLQNLLIFICFSLNFLISPGYCNSETSNTSDTQTYDVVSSIDDLFEDVTASLDLLPRSSFASDMKVTQTVINLLISSSSFVDIMISPTHSVNDHIMSPTDVTSFISAMSSSNLILPTTSYFEESSIVQDAMSLVSSFVSFDFNPSSTQSFTGSSIDLTTNNPGNFVSVLSSVHMTIAGDTSSFSLFVSSTPSASSLSSERLSTVEVTLISSESLVVMSSLSQVDSSVLTTSFYNSFFLSSFSSRVLLLSSSSASVFSSVIVHSSNIAPSSVGPTPSQVDSSAITASFYNSFFLSSLSSRALLLSSSASVFSSVIVHSSNIAPSSVGPTPSQVDSSVTTTSFYNSFFLSSLSSRVLLLSSSASVFSSVIVHSSSIAPSSVGHTSSLTSSYSMPVSPTVTPIVFVPVVTVRSINATSILVSWSSVPDAIGYIILIRQGNSLVKREANLRITIDAGSTSYIVTDLQPYTSFSIQVASIRPGNVTGDFSESKSISTPEAPPSPPVNVTWQDIDDNSVNVSWSSPIYPNGVIIKYIVTITLTGGNATQYNVSATLRSLVIMIDAQDFVITVSVVNSAGTSIPQIAVMIPSETSVVSSVVPSIGGSSPPTDKGGLSGGAVAAIVIICILAVTITVVVVALVLFLAWRKWFAGDGVDETVGEMEYKTGDTRSNDASIDFDESGGSQTQLTAKRWMRANANYSTPSSLLPSIADLVSRYSTAEDVVNKTGDHTQTNGLNAILESTQIEDESSFERPHEASSTVCSPCGEKVLNASNKVSYDPHSFSEREAGMRESEIADGNHPLFEMMENIYLPSAVDFEALKQYHLDSSLIEIKEQIGVGEHCKVMMGVPEMLPFEKNEDVVAVKVLKDDAVKDNLLCTAHILTQFSHHNILNLLAVTASPSMVIVPYLELADLKKYLVRVRRRTRLEYQPCNFTVKDQLNISAQIASGMEYLSSKFYIHRALQSKYILLDEDFNVKISGFQMSLSLGHASNYEDLKKADKLPVKWLSLETLIDGRFTPYTDIWSFGVVLWEIFSYGLTPYRGLQNCDVLQHVSNGERLNKPSDCPQDVYTLMLHCWNERCRDRPSFSELYKHITGITEVTRKTQDDCTFNLNAFDISSVSQSFSTSSNVDTSNQPHLNPVVTINESSPAELEMTEVVLRNHERDDMNRVEFNVDAITEDPSRHSNHSSIPEIVLSTQARPESHQSEVELPHQLTSTEEYTVL</sequence>
<evidence type="ECO:0000256" key="15">
    <source>
        <dbReference type="SAM" id="Phobius"/>
    </source>
</evidence>
<evidence type="ECO:0000256" key="14">
    <source>
        <dbReference type="SAM" id="MobiDB-lite"/>
    </source>
</evidence>
<proteinExistence type="predicted"/>
<dbReference type="FunFam" id="1.10.510.10:FF:001512">
    <property type="entry name" value="Receptor tyrosine-protein kinase erbB-2"/>
    <property type="match status" value="1"/>
</dbReference>
<name>A0AAN0J8M4_AMPQE</name>
<evidence type="ECO:0000256" key="9">
    <source>
        <dbReference type="ARBA" id="ARBA00022989"/>
    </source>
</evidence>
<evidence type="ECO:0000313" key="20">
    <source>
        <dbReference type="Proteomes" id="UP000007879"/>
    </source>
</evidence>
<keyword evidence="20" id="KW-1185">Reference proteome</keyword>
<dbReference type="Pfam" id="PF00041">
    <property type="entry name" value="fn3"/>
    <property type="match status" value="2"/>
</dbReference>
<dbReference type="RefSeq" id="XP_019853107.1">
    <property type="nucleotide sequence ID" value="XM_019997548.1"/>
</dbReference>
<keyword evidence="9 15" id="KW-1133">Transmembrane helix</keyword>
<feature type="transmembrane region" description="Helical" evidence="15">
    <location>
        <begin position="616"/>
        <end position="643"/>
    </location>
</feature>
<evidence type="ECO:0000259" key="18">
    <source>
        <dbReference type="PROSITE" id="PS50853"/>
    </source>
</evidence>
<keyword evidence="7" id="KW-0418">Kinase</keyword>
<dbReference type="GO" id="GO:0051897">
    <property type="term" value="P:positive regulation of phosphatidylinositol 3-kinase/protein kinase B signal transduction"/>
    <property type="evidence" value="ECO:0007669"/>
    <property type="project" value="TreeGrafter"/>
</dbReference>
<dbReference type="GeneID" id="109582681"/>
<dbReference type="SUPFAM" id="SSF56112">
    <property type="entry name" value="Protein kinase-like (PK-like)"/>
    <property type="match status" value="1"/>
</dbReference>
<dbReference type="GO" id="GO:0005524">
    <property type="term" value="F:ATP binding"/>
    <property type="evidence" value="ECO:0007669"/>
    <property type="project" value="UniProtKB-KW"/>
</dbReference>
<dbReference type="GO" id="GO:0050793">
    <property type="term" value="P:regulation of developmental process"/>
    <property type="evidence" value="ECO:0007669"/>
    <property type="project" value="UniProtKB-ARBA"/>
</dbReference>
<dbReference type="PANTHER" id="PTHR24416:SF349">
    <property type="entry name" value="TYROSINE-PROTEIN KINASE RYK"/>
    <property type="match status" value="1"/>
</dbReference>
<feature type="compositionally biased region" description="Polar residues" evidence="14">
    <location>
        <begin position="1209"/>
        <end position="1219"/>
    </location>
</feature>
<evidence type="ECO:0008006" key="21">
    <source>
        <dbReference type="Google" id="ProtNLM"/>
    </source>
</evidence>
<dbReference type="GO" id="GO:0043235">
    <property type="term" value="C:receptor complex"/>
    <property type="evidence" value="ECO:0007669"/>
    <property type="project" value="TreeGrafter"/>
</dbReference>
<evidence type="ECO:0000256" key="3">
    <source>
        <dbReference type="ARBA" id="ARBA00022679"/>
    </source>
</evidence>
<dbReference type="GO" id="GO:0012505">
    <property type="term" value="C:endomembrane system"/>
    <property type="evidence" value="ECO:0007669"/>
    <property type="project" value="UniProtKB-SubCell"/>
</dbReference>
<feature type="signal peptide" evidence="16">
    <location>
        <begin position="1"/>
        <end position="25"/>
    </location>
</feature>
<evidence type="ECO:0000256" key="7">
    <source>
        <dbReference type="ARBA" id="ARBA00022777"/>
    </source>
</evidence>
<protein>
    <recommendedName>
        <fullName evidence="21">Receptor protein-tyrosine kinase</fullName>
    </recommendedName>
</protein>
<keyword evidence="4 15" id="KW-0812">Transmembrane</keyword>
<keyword evidence="5 16" id="KW-0732">Signal</keyword>
<evidence type="ECO:0000256" key="6">
    <source>
        <dbReference type="ARBA" id="ARBA00022741"/>
    </source>
</evidence>
<keyword evidence="13" id="KW-0325">Glycoprotein</keyword>
<evidence type="ECO:0000256" key="12">
    <source>
        <dbReference type="ARBA" id="ARBA00023170"/>
    </source>
</evidence>
<dbReference type="Proteomes" id="UP000007879">
    <property type="component" value="Unassembled WGS sequence"/>
</dbReference>
<comment type="subcellular location">
    <subcellularLocation>
        <location evidence="2">Endomembrane system</location>
    </subcellularLocation>
    <subcellularLocation>
        <location evidence="1">Membrane</location>
        <topology evidence="1">Single-pass membrane protein</topology>
    </subcellularLocation>
</comment>
<dbReference type="Pfam" id="PF07714">
    <property type="entry name" value="PK_Tyr_Ser-Thr"/>
    <property type="match status" value="1"/>
</dbReference>
<dbReference type="GO" id="GO:0048468">
    <property type="term" value="P:cell development"/>
    <property type="evidence" value="ECO:0007669"/>
    <property type="project" value="UniProtKB-ARBA"/>
</dbReference>
<evidence type="ECO:0000256" key="10">
    <source>
        <dbReference type="ARBA" id="ARBA00023136"/>
    </source>
</evidence>
<evidence type="ECO:0000256" key="16">
    <source>
        <dbReference type="SAM" id="SignalP"/>
    </source>
</evidence>
<keyword evidence="12" id="KW-0675">Receptor</keyword>
<dbReference type="InterPro" id="IPR001245">
    <property type="entry name" value="Ser-Thr/Tyr_kinase_cat_dom"/>
</dbReference>
<dbReference type="InterPro" id="IPR000719">
    <property type="entry name" value="Prot_kinase_dom"/>
</dbReference>
<dbReference type="InterPro" id="IPR036116">
    <property type="entry name" value="FN3_sf"/>
</dbReference>
<evidence type="ECO:0000256" key="11">
    <source>
        <dbReference type="ARBA" id="ARBA00023137"/>
    </source>
</evidence>
<dbReference type="InterPro" id="IPR013783">
    <property type="entry name" value="Ig-like_fold"/>
</dbReference>
<evidence type="ECO:0000256" key="2">
    <source>
        <dbReference type="ARBA" id="ARBA00004308"/>
    </source>
</evidence>
<dbReference type="GO" id="GO:0007169">
    <property type="term" value="P:cell surface receptor protein tyrosine kinase signaling pathway"/>
    <property type="evidence" value="ECO:0007669"/>
    <property type="project" value="TreeGrafter"/>
</dbReference>
<dbReference type="CDD" id="cd00063">
    <property type="entry name" value="FN3"/>
    <property type="match status" value="2"/>
</dbReference>
<dbReference type="Gene3D" id="1.10.510.10">
    <property type="entry name" value="Transferase(Phosphotransferase) domain 1"/>
    <property type="match status" value="1"/>
</dbReference>
<dbReference type="InterPro" id="IPR003961">
    <property type="entry name" value="FN3_dom"/>
</dbReference>
<evidence type="ECO:0000256" key="1">
    <source>
        <dbReference type="ARBA" id="ARBA00004167"/>
    </source>
</evidence>
<dbReference type="GO" id="GO:0005886">
    <property type="term" value="C:plasma membrane"/>
    <property type="evidence" value="ECO:0007669"/>
    <property type="project" value="TreeGrafter"/>
</dbReference>
<dbReference type="PANTHER" id="PTHR24416">
    <property type="entry name" value="TYROSINE-PROTEIN KINASE RECEPTOR"/>
    <property type="match status" value="1"/>
</dbReference>
<feature type="region of interest" description="Disordered" evidence="14">
    <location>
        <begin position="1194"/>
        <end position="1219"/>
    </location>
</feature>